<dbReference type="Pfam" id="PF07963">
    <property type="entry name" value="N_methyl"/>
    <property type="match status" value="1"/>
</dbReference>
<proteinExistence type="predicted"/>
<accession>A0A2M8KYF9</accession>
<gene>
    <name evidence="1" type="ORF">COU90_00245</name>
</gene>
<dbReference type="AlphaFoldDB" id="A0A2M8KYF9"/>
<name>A0A2M8KYF9_9BACT</name>
<dbReference type="EMBL" id="PFEF01000001">
    <property type="protein sequence ID" value="PJE64931.1"/>
    <property type="molecule type" value="Genomic_DNA"/>
</dbReference>
<evidence type="ECO:0000313" key="1">
    <source>
        <dbReference type="EMBL" id="PJE64931.1"/>
    </source>
</evidence>
<organism evidence="1 2">
    <name type="scientific">Candidatus Ryanbacteria bacterium CG10_big_fil_rev_8_21_14_0_10_43_42</name>
    <dbReference type="NCBI Taxonomy" id="1974864"/>
    <lineage>
        <taxon>Bacteria</taxon>
        <taxon>Candidatus Ryaniibacteriota</taxon>
    </lineage>
</organism>
<sequence length="183" mass="20072">MMSSKNKSGFSIIETIVAIALLMLVLTGATSLVNLSLRTITTFRDELTATMLAQEGAEYIRWKRDSNRIASSNPNNWMDNILVKGSAPCNGSACIAQLSTATGNVTFSKCTGGPCPPLRFNSTTGIFSYEMSGTMVTPFIRTIEVTEITTHKEVRVRSTVTWPRRFGVGVKSVVVEEILLNWQ</sequence>
<evidence type="ECO:0008006" key="3">
    <source>
        <dbReference type="Google" id="ProtNLM"/>
    </source>
</evidence>
<evidence type="ECO:0000313" key="2">
    <source>
        <dbReference type="Proteomes" id="UP000229098"/>
    </source>
</evidence>
<reference evidence="2" key="1">
    <citation type="submission" date="2017-09" db="EMBL/GenBank/DDBJ databases">
        <title>Depth-based differentiation of microbial function through sediment-hosted aquifers and enrichment of novel symbionts in the deep terrestrial subsurface.</title>
        <authorList>
            <person name="Probst A.J."/>
            <person name="Ladd B."/>
            <person name="Jarett J.K."/>
            <person name="Geller-Mcgrath D.E."/>
            <person name="Sieber C.M.K."/>
            <person name="Emerson J.B."/>
            <person name="Anantharaman K."/>
            <person name="Thomas B.C."/>
            <person name="Malmstrom R."/>
            <person name="Stieglmeier M."/>
            <person name="Klingl A."/>
            <person name="Woyke T."/>
            <person name="Ryan C.M."/>
            <person name="Banfield J.F."/>
        </authorList>
    </citation>
    <scope>NUCLEOTIDE SEQUENCE [LARGE SCALE GENOMIC DNA]</scope>
</reference>
<protein>
    <recommendedName>
        <fullName evidence="3">Type II secretion system protein</fullName>
    </recommendedName>
</protein>
<dbReference type="InterPro" id="IPR012902">
    <property type="entry name" value="N_methyl_site"/>
</dbReference>
<dbReference type="Proteomes" id="UP000229098">
    <property type="component" value="Unassembled WGS sequence"/>
</dbReference>
<comment type="caution">
    <text evidence="1">The sequence shown here is derived from an EMBL/GenBank/DDBJ whole genome shotgun (WGS) entry which is preliminary data.</text>
</comment>